<proteinExistence type="predicted"/>
<feature type="signal peptide" evidence="1">
    <location>
        <begin position="1"/>
        <end position="28"/>
    </location>
</feature>
<keyword evidence="1" id="KW-0732">Signal</keyword>
<gene>
    <name evidence="2" type="ORF">ACFSKU_13235</name>
</gene>
<dbReference type="InterPro" id="IPR008928">
    <property type="entry name" value="6-hairpin_glycosidase_sf"/>
</dbReference>
<accession>A0ABW4WZ40</accession>
<evidence type="ECO:0008006" key="4">
    <source>
        <dbReference type="Google" id="ProtNLM"/>
    </source>
</evidence>
<evidence type="ECO:0000256" key="1">
    <source>
        <dbReference type="SAM" id="SignalP"/>
    </source>
</evidence>
<reference evidence="3" key="1">
    <citation type="journal article" date="2019" name="Int. J. Syst. Evol. Microbiol.">
        <title>The Global Catalogue of Microorganisms (GCM) 10K type strain sequencing project: providing services to taxonomists for standard genome sequencing and annotation.</title>
        <authorList>
            <consortium name="The Broad Institute Genomics Platform"/>
            <consortium name="The Broad Institute Genome Sequencing Center for Infectious Disease"/>
            <person name="Wu L."/>
            <person name="Ma J."/>
        </authorList>
    </citation>
    <scope>NUCLEOTIDE SEQUENCE [LARGE SCALE GENOMIC DNA]</scope>
    <source>
        <strain evidence="3">JCM 16545</strain>
    </source>
</reference>
<feature type="chain" id="PRO_5046519317" description="Glycosyl hydrolase family 65" evidence="1">
    <location>
        <begin position="29"/>
        <end position="730"/>
    </location>
</feature>
<sequence>MNNFKFVVSAPGKCMTAFALLLLLGCSATDSTIGTLPEKIDRYGLVTRHNITLTEPDTLASLSVGNGDFAYTVDISGLQSYPEYYENGVSLGTQSQWGWHSVPTDQNYTLEDVARYDTAANGRVIPFPVQHKGSGRMVDAMNWLRTNPHRLHLGVIGLVLLKENGEQAEIQELQKVDQKLDLWTGKIKSKYEVEGTPVMVELYSHQGEDAIAARITSPLISKQRLKVSLKFPYGADCHVCPGYNWDDQDKHTTTLARSESGVNQVQLKRQLDTTVYYTNVRWNEKGEFTEKEKHHYELIPSADQESLEFTVLFSQNQTNRIPDYEATEANSEANWKNFWTKGGAIDFSGSTDPRASELERRVVLSQYLTKIQCTGDLPPQETGLTMNSWYGKPHLEMHWWHGVHFALWNRLDLLEKSLPWYKKVMSKARATAKWQGYEGVRWQKMTDPYGNESPSSIGPYLIWQQPHIIYFSELVYRQHPNKETLEKYKDLVFETANFMASFPTYNQQDQKYHLASPLIPAQELFPAKETNDPPFELAYWHYALSVAQEWRLRLGLPEDEKWQAIINQLAPLAIKDGLYLPSATHPQAYEDDFYRRDHPVVLGAYGYLPLSEKIDTAIMMNTYKEILSKWQWETTWGWDYPMMAMSAAKLGAPEKAVDALFLDAQKNTYLPNGHNYQDKRLRIYLPGNGGLLTAVAMMAAGWDGAPDKPAPGFPDNGKWKVKWEGLHKMP</sequence>
<dbReference type="EMBL" id="JBHUHV010000039">
    <property type="protein sequence ID" value="MFD2067852.1"/>
    <property type="molecule type" value="Genomic_DNA"/>
</dbReference>
<dbReference type="PROSITE" id="PS51257">
    <property type="entry name" value="PROKAR_LIPOPROTEIN"/>
    <property type="match status" value="1"/>
</dbReference>
<dbReference type="SUPFAM" id="SSF48208">
    <property type="entry name" value="Six-hairpin glycosidases"/>
    <property type="match status" value="1"/>
</dbReference>
<name>A0ABW4WZ40_9BACT</name>
<dbReference type="Proteomes" id="UP001597369">
    <property type="component" value="Unassembled WGS sequence"/>
</dbReference>
<dbReference type="InterPro" id="IPR012341">
    <property type="entry name" value="6hp_glycosidase-like_sf"/>
</dbReference>
<evidence type="ECO:0000313" key="2">
    <source>
        <dbReference type="EMBL" id="MFD2067852.1"/>
    </source>
</evidence>
<protein>
    <recommendedName>
        <fullName evidence="4">Glycosyl hydrolase family 65</fullName>
    </recommendedName>
</protein>
<keyword evidence="3" id="KW-1185">Reference proteome</keyword>
<dbReference type="RefSeq" id="WP_229958619.1">
    <property type="nucleotide sequence ID" value="NZ_JAJJWI010000003.1"/>
</dbReference>
<comment type="caution">
    <text evidence="2">The sequence shown here is derived from an EMBL/GenBank/DDBJ whole genome shotgun (WGS) entry which is preliminary data.</text>
</comment>
<organism evidence="2 3">
    <name type="scientific">Pontibacter silvestris</name>
    <dbReference type="NCBI Taxonomy" id="2305183"/>
    <lineage>
        <taxon>Bacteria</taxon>
        <taxon>Pseudomonadati</taxon>
        <taxon>Bacteroidota</taxon>
        <taxon>Cytophagia</taxon>
        <taxon>Cytophagales</taxon>
        <taxon>Hymenobacteraceae</taxon>
        <taxon>Pontibacter</taxon>
    </lineage>
</organism>
<dbReference type="Gene3D" id="1.50.10.10">
    <property type="match status" value="1"/>
</dbReference>
<evidence type="ECO:0000313" key="3">
    <source>
        <dbReference type="Proteomes" id="UP001597369"/>
    </source>
</evidence>